<comment type="subcellular location">
    <subcellularLocation>
        <location evidence="3">Cytoplasm</location>
    </subcellularLocation>
    <subcellularLocation>
        <location evidence="2">Membrane</location>
    </subcellularLocation>
    <subcellularLocation>
        <location evidence="1">Nucleus</location>
    </subcellularLocation>
</comment>
<dbReference type="Gene3D" id="1.25.40.720">
    <property type="entry name" value="Telomere length regulation protein 2, C-terminal domain"/>
    <property type="match status" value="2"/>
</dbReference>
<evidence type="ECO:0000313" key="12">
    <source>
        <dbReference type="EMBL" id="KAL3876051.1"/>
    </source>
</evidence>
<proteinExistence type="inferred from homology"/>
<comment type="similarity">
    <text evidence="4">Belongs to the TEL2 family.</text>
</comment>
<dbReference type="AlphaFoldDB" id="A0ABD3WPZ1"/>
<dbReference type="InterPro" id="IPR038528">
    <property type="entry name" value="TEL2_C_sf"/>
</dbReference>
<evidence type="ECO:0000259" key="11">
    <source>
        <dbReference type="Pfam" id="PF25320"/>
    </source>
</evidence>
<dbReference type="InterPro" id="IPR051970">
    <property type="entry name" value="TEL2_Regulation"/>
</dbReference>
<feature type="domain" description="Telomere length regulation protein conserved" evidence="10">
    <location>
        <begin position="524"/>
        <end position="632"/>
    </location>
</feature>
<evidence type="ECO:0000256" key="6">
    <source>
        <dbReference type="ARBA" id="ARBA00022490"/>
    </source>
</evidence>
<name>A0ABD3WPZ1_SINWO</name>
<dbReference type="Proteomes" id="UP001634394">
    <property type="component" value="Unassembled WGS sequence"/>
</dbReference>
<feature type="compositionally biased region" description="Polar residues" evidence="9">
    <location>
        <begin position="482"/>
        <end position="492"/>
    </location>
</feature>
<evidence type="ECO:0000259" key="10">
    <source>
        <dbReference type="Pfam" id="PF10193"/>
    </source>
</evidence>
<dbReference type="Pfam" id="PF25320">
    <property type="entry name" value="TELO2_ARM"/>
    <property type="match status" value="1"/>
</dbReference>
<reference evidence="12 13" key="1">
    <citation type="submission" date="2024-11" db="EMBL/GenBank/DDBJ databases">
        <title>Chromosome-level genome assembly of the freshwater bivalve Anodonta woodiana.</title>
        <authorList>
            <person name="Chen X."/>
        </authorList>
    </citation>
    <scope>NUCLEOTIDE SEQUENCE [LARGE SCALE GENOMIC DNA]</scope>
    <source>
        <strain evidence="12">MN2024</strain>
        <tissue evidence="12">Gills</tissue>
    </source>
</reference>
<evidence type="ECO:0000256" key="1">
    <source>
        <dbReference type="ARBA" id="ARBA00004123"/>
    </source>
</evidence>
<dbReference type="PANTHER" id="PTHR15830:SF10">
    <property type="entry name" value="TELOMERE LENGTH REGULATION PROTEIN TEL2 HOMOLOG"/>
    <property type="match status" value="1"/>
</dbReference>
<dbReference type="FunFam" id="1.25.40.720:FF:000001">
    <property type="entry name" value="Telomere length regulation protein TEL2"/>
    <property type="match status" value="1"/>
</dbReference>
<sequence>MAELVKNQLETEVKLFVKNAEYAILNSKSAADLTAALKGIHGFLSSSPLSASTSKHDSDAHVLSENADAKAIFRKFHYARFADFLLKRLSVDQIKEMSRDDVLLYIDGYFINGNVTLAFQSLCQIVSDLGYGFNLNKCTSLLEELLQRHRLYNIIVQECGLCIEPDMTYIDKTLGKHEQSAIWDELASKISSLPDVMANKLKNQTSDIFIPKNYVSLVASDIYLALREARTCIQQSRDCSLEFLSRLFGKLCLSGYAAALWGHLAKPLSEEVREDSLMSRVCELFILGVSDRCIESVITPLITTLPWYGVVSLFLGDSVTKKQKVQYLLCTKLVFHLYYKDVLVLQNIIGYLGSSQIRQHLFIKLLYELVQVWGDKSSLRHMSREQHFYITQALIISITFITEQQKEENGQELLHQLMQGVQNHIDSADHKMRRLGMIVAESFTAHLNTDGPNLKFQVSNLHSKFDLDILKLESEPLVKMSGSETSDVQQGTSQVQPDLDLDSDDDLVPYDMSDDVKVTKVKQPKYIRDCMEGLITSDDPERIEVCLAVAETLIRSNPDGLQEISVEFTKILLHLSDNLSLPGFAVARFKAMVALCVLHPTQVADYLTNEFYDRNYNIRQRLDMLEVLATSAQELSQPVDHQKVSSDVAPKSKIQELKGDQDGTETWQQIVQKRIDSKTRRFGKGRTKPEPTPVPNHFAPVAGYFFYSLMKNFDRKENTLDLLGEDVLLLGRLIYTLGMVMYAATNIPNVRHMGSALLEFIWVLRFHKDSSVRQALLFAVAMVFLAVPAHYLITDLQEEVGETKIWLEDIIDKDPNTQCKTSAMQSLVVLENSIKQREWLRCLSIVMDSCIHAVMEKMLHHGYKFSWASVLGHLNS</sequence>
<gene>
    <name evidence="12" type="ORF">ACJMK2_033936</name>
</gene>
<dbReference type="GO" id="GO:0005634">
    <property type="term" value="C:nucleus"/>
    <property type="evidence" value="ECO:0007669"/>
    <property type="project" value="UniProtKB-SubCell"/>
</dbReference>
<accession>A0ABD3WPZ1</accession>
<dbReference type="GO" id="GO:0005737">
    <property type="term" value="C:cytoplasm"/>
    <property type="evidence" value="ECO:0007669"/>
    <property type="project" value="UniProtKB-SubCell"/>
</dbReference>
<protein>
    <recommendedName>
        <fullName evidence="5">Telomere length regulation protein TEL2 homolog</fullName>
    </recommendedName>
</protein>
<dbReference type="FunFam" id="1.25.40.720:FF:000003">
    <property type="entry name" value="Telomere length regulation protein TEL2 homolog"/>
    <property type="match status" value="1"/>
</dbReference>
<evidence type="ECO:0000256" key="4">
    <source>
        <dbReference type="ARBA" id="ARBA00006133"/>
    </source>
</evidence>
<dbReference type="InterPro" id="IPR019337">
    <property type="entry name" value="Telomere_length_regulation_dom"/>
</dbReference>
<dbReference type="InterPro" id="IPR057348">
    <property type="entry name" value="TELO2_ARM"/>
</dbReference>
<evidence type="ECO:0000256" key="3">
    <source>
        <dbReference type="ARBA" id="ARBA00004496"/>
    </source>
</evidence>
<dbReference type="GO" id="GO:0016020">
    <property type="term" value="C:membrane"/>
    <property type="evidence" value="ECO:0007669"/>
    <property type="project" value="UniProtKB-SubCell"/>
</dbReference>
<dbReference type="InterPro" id="IPR016024">
    <property type="entry name" value="ARM-type_fold"/>
</dbReference>
<keyword evidence="7" id="KW-0472">Membrane</keyword>
<comment type="caution">
    <text evidence="12">The sequence shown here is derived from an EMBL/GenBank/DDBJ whole genome shotgun (WGS) entry which is preliminary data.</text>
</comment>
<feature type="region of interest" description="Disordered" evidence="9">
    <location>
        <begin position="480"/>
        <end position="504"/>
    </location>
</feature>
<evidence type="ECO:0000256" key="8">
    <source>
        <dbReference type="ARBA" id="ARBA00023242"/>
    </source>
</evidence>
<keyword evidence="8" id="KW-0539">Nucleus</keyword>
<evidence type="ECO:0000256" key="7">
    <source>
        <dbReference type="ARBA" id="ARBA00023136"/>
    </source>
</evidence>
<dbReference type="Pfam" id="PF10193">
    <property type="entry name" value="Telomere_reg-2"/>
    <property type="match status" value="1"/>
</dbReference>
<keyword evidence="6" id="KW-0963">Cytoplasm</keyword>
<evidence type="ECO:0000256" key="5">
    <source>
        <dbReference type="ARBA" id="ARBA00018231"/>
    </source>
</evidence>
<feature type="domain" description="TELO2 ARM repeat" evidence="11">
    <location>
        <begin position="355"/>
        <end position="448"/>
    </location>
</feature>
<dbReference type="EMBL" id="JBJQND010000005">
    <property type="protein sequence ID" value="KAL3876051.1"/>
    <property type="molecule type" value="Genomic_DNA"/>
</dbReference>
<dbReference type="PANTHER" id="PTHR15830">
    <property type="entry name" value="TELOMERE LENGTH REGULATION PROTEIN TEL2 FAMILY MEMBER"/>
    <property type="match status" value="1"/>
</dbReference>
<evidence type="ECO:0000313" key="13">
    <source>
        <dbReference type="Proteomes" id="UP001634394"/>
    </source>
</evidence>
<organism evidence="12 13">
    <name type="scientific">Sinanodonta woodiana</name>
    <name type="common">Chinese pond mussel</name>
    <name type="synonym">Anodonta woodiana</name>
    <dbReference type="NCBI Taxonomy" id="1069815"/>
    <lineage>
        <taxon>Eukaryota</taxon>
        <taxon>Metazoa</taxon>
        <taxon>Spiralia</taxon>
        <taxon>Lophotrochozoa</taxon>
        <taxon>Mollusca</taxon>
        <taxon>Bivalvia</taxon>
        <taxon>Autobranchia</taxon>
        <taxon>Heteroconchia</taxon>
        <taxon>Palaeoheterodonta</taxon>
        <taxon>Unionida</taxon>
        <taxon>Unionoidea</taxon>
        <taxon>Unionidae</taxon>
        <taxon>Unioninae</taxon>
        <taxon>Sinanodonta</taxon>
    </lineage>
</organism>
<evidence type="ECO:0000256" key="2">
    <source>
        <dbReference type="ARBA" id="ARBA00004370"/>
    </source>
</evidence>
<keyword evidence="13" id="KW-1185">Reference proteome</keyword>
<evidence type="ECO:0000256" key="9">
    <source>
        <dbReference type="SAM" id="MobiDB-lite"/>
    </source>
</evidence>
<dbReference type="SUPFAM" id="SSF48371">
    <property type="entry name" value="ARM repeat"/>
    <property type="match status" value="1"/>
</dbReference>